<evidence type="ECO:0000259" key="12">
    <source>
        <dbReference type="PROSITE" id="PS50262"/>
    </source>
</evidence>
<evidence type="ECO:0000313" key="14">
    <source>
        <dbReference type="RefSeq" id="XP_033819362.1"/>
    </source>
</evidence>
<organism evidence="13 14">
    <name type="scientific">Geotrypetes seraphini</name>
    <name type="common">Gaboon caecilian</name>
    <name type="synonym">Caecilia seraphini</name>
    <dbReference type="NCBI Taxonomy" id="260995"/>
    <lineage>
        <taxon>Eukaryota</taxon>
        <taxon>Metazoa</taxon>
        <taxon>Chordata</taxon>
        <taxon>Craniata</taxon>
        <taxon>Vertebrata</taxon>
        <taxon>Euteleostomi</taxon>
        <taxon>Amphibia</taxon>
        <taxon>Gymnophiona</taxon>
        <taxon>Geotrypetes</taxon>
    </lineage>
</organism>
<keyword evidence="2 10" id="KW-0812">Transmembrane</keyword>
<feature type="transmembrane region" description="Helical" evidence="11">
    <location>
        <begin position="143"/>
        <end position="164"/>
    </location>
</feature>
<dbReference type="CDD" id="cd14974">
    <property type="entry name" value="7tmA_Anaphylatoxin_R-like"/>
    <property type="match status" value="1"/>
</dbReference>
<dbReference type="InterPro" id="IPR000826">
    <property type="entry name" value="Formyl_rcpt-rel"/>
</dbReference>
<dbReference type="KEGG" id="gsh:117369230"/>
<feature type="transmembrane region" description="Helical" evidence="11">
    <location>
        <begin position="198"/>
        <end position="220"/>
    </location>
</feature>
<proteinExistence type="inferred from homology"/>
<dbReference type="GO" id="GO:0006954">
    <property type="term" value="P:inflammatory response"/>
    <property type="evidence" value="ECO:0007669"/>
    <property type="project" value="TreeGrafter"/>
</dbReference>
<evidence type="ECO:0000256" key="8">
    <source>
        <dbReference type="ARBA" id="ARBA00023224"/>
    </source>
</evidence>
<keyword evidence="7 10" id="KW-0675">Receptor</keyword>
<evidence type="ECO:0000256" key="4">
    <source>
        <dbReference type="ARBA" id="ARBA00023040"/>
    </source>
</evidence>
<evidence type="ECO:0000256" key="5">
    <source>
        <dbReference type="ARBA" id="ARBA00023136"/>
    </source>
</evidence>
<dbReference type="InParanoid" id="A0A6P8SLD3"/>
<dbReference type="PROSITE" id="PS50262">
    <property type="entry name" value="G_PROTEIN_RECEP_F1_2"/>
    <property type="match status" value="1"/>
</dbReference>
<comment type="subcellular location">
    <subcellularLocation>
        <location evidence="1">Membrane</location>
        <topology evidence="1">Multi-pass membrane protein</topology>
    </subcellularLocation>
</comment>
<dbReference type="PANTHER" id="PTHR24225:SF48">
    <property type="entry name" value="C3A ANAPHYLATOXIN CHEMOTACTIC RECEPTOR-RELATED"/>
    <property type="match status" value="1"/>
</dbReference>
<gene>
    <name evidence="14" type="primary">LOC117369230</name>
</gene>
<dbReference type="GO" id="GO:0004875">
    <property type="term" value="F:complement receptor activity"/>
    <property type="evidence" value="ECO:0007669"/>
    <property type="project" value="TreeGrafter"/>
</dbReference>
<dbReference type="OrthoDB" id="6088892at2759"/>
<feature type="transmembrane region" description="Helical" evidence="11">
    <location>
        <begin position="64"/>
        <end position="85"/>
    </location>
</feature>
<dbReference type="Proteomes" id="UP000515159">
    <property type="component" value="Chromosome 11"/>
</dbReference>
<feature type="transmembrane region" description="Helical" evidence="11">
    <location>
        <begin position="105"/>
        <end position="123"/>
    </location>
</feature>
<evidence type="ECO:0000256" key="6">
    <source>
        <dbReference type="ARBA" id="ARBA00023157"/>
    </source>
</evidence>
<dbReference type="Pfam" id="PF00001">
    <property type="entry name" value="7tm_1"/>
    <property type="match status" value="1"/>
</dbReference>
<evidence type="ECO:0000313" key="13">
    <source>
        <dbReference type="Proteomes" id="UP000515159"/>
    </source>
</evidence>
<comment type="similarity">
    <text evidence="10">Belongs to the G-protein coupled receptor 1 family.</text>
</comment>
<dbReference type="GO" id="GO:0004930">
    <property type="term" value="F:G protein-coupled receptor activity"/>
    <property type="evidence" value="ECO:0007669"/>
    <property type="project" value="UniProtKB-KW"/>
</dbReference>
<evidence type="ECO:0000256" key="2">
    <source>
        <dbReference type="ARBA" id="ARBA00022692"/>
    </source>
</evidence>
<dbReference type="PROSITE" id="PS00237">
    <property type="entry name" value="G_PROTEIN_RECEP_F1_1"/>
    <property type="match status" value="1"/>
</dbReference>
<feature type="transmembrane region" description="Helical" evidence="11">
    <location>
        <begin position="32"/>
        <end position="52"/>
    </location>
</feature>
<dbReference type="FunFam" id="1.20.1070.10:FF:000034">
    <property type="entry name" value="G-protein coupled receptor 1"/>
    <property type="match status" value="1"/>
</dbReference>
<dbReference type="SUPFAM" id="SSF81321">
    <property type="entry name" value="Family A G protein-coupled receptor-like"/>
    <property type="match status" value="1"/>
</dbReference>
<keyword evidence="3 11" id="KW-1133">Transmembrane helix</keyword>
<keyword evidence="8 10" id="KW-0807">Transducer</keyword>
<feature type="transmembrane region" description="Helical" evidence="11">
    <location>
        <begin position="275"/>
        <end position="294"/>
    </location>
</feature>
<dbReference type="GeneID" id="117369230"/>
<evidence type="ECO:0000256" key="10">
    <source>
        <dbReference type="RuleBase" id="RU000688"/>
    </source>
</evidence>
<dbReference type="AlphaFoldDB" id="A0A6P8SLD3"/>
<sequence length="340" mass="39138">MDSNLTLIFNGGKESKEEGTIDIDKIMDYIQVFFYSVVFVFGVLGNGVVIWITGFKMHKTVNSIWFLNLAIADFLFSLTRCIPLIKNAFFSYWPFGNFICKTNSFLKYVNMFGSIFLLAFISLDRCTSVALPVWSKNHRKPRLAWIVSAFSWLLTVVASLPFFIFRSVTQGSKNITKCSLTLSIENSQDKKVIFFHRFISGFLIPFLIILTCYIIITIKLKQKNIVKSKKPFKVILTIILTFFLCWTPYHIFLLLKLMNVKGLVMDIGSPLSSSLAYLNSCVNPFLYFFMGLDFQKKVKQSIFSVFMRSLLEDTAYSEHSKRRMRDTSVDKLAEMTITVS</sequence>
<dbReference type="Gene3D" id="1.20.1070.10">
    <property type="entry name" value="Rhodopsin 7-helix transmembrane proteins"/>
    <property type="match status" value="1"/>
</dbReference>
<dbReference type="RefSeq" id="XP_033819362.1">
    <property type="nucleotide sequence ID" value="XM_033963471.1"/>
</dbReference>
<evidence type="ECO:0000256" key="1">
    <source>
        <dbReference type="ARBA" id="ARBA00004141"/>
    </source>
</evidence>
<dbReference type="PRINTS" id="PR00526">
    <property type="entry name" value="FMETLEUPHER"/>
</dbReference>
<keyword evidence="5 11" id="KW-0472">Membrane</keyword>
<dbReference type="GO" id="GO:0007204">
    <property type="term" value="P:positive regulation of cytosolic calcium ion concentration"/>
    <property type="evidence" value="ECO:0007669"/>
    <property type="project" value="TreeGrafter"/>
</dbReference>
<comment type="similarity">
    <text evidence="9">Belongs to the chemokine-like receptor (CMKLR) family.</text>
</comment>
<keyword evidence="4 10" id="KW-0297">G-protein coupled receptor</keyword>
<dbReference type="InterPro" id="IPR017452">
    <property type="entry name" value="GPCR_Rhodpsn_7TM"/>
</dbReference>
<feature type="domain" description="G-protein coupled receptors family 1 profile" evidence="12">
    <location>
        <begin position="45"/>
        <end position="287"/>
    </location>
</feature>
<reference evidence="14" key="1">
    <citation type="submission" date="2025-08" db="UniProtKB">
        <authorList>
            <consortium name="RefSeq"/>
        </authorList>
    </citation>
    <scope>IDENTIFICATION</scope>
</reference>
<evidence type="ECO:0000256" key="11">
    <source>
        <dbReference type="SAM" id="Phobius"/>
    </source>
</evidence>
<accession>A0A6P8SLD3</accession>
<protein>
    <submittedName>
        <fullName evidence="14">Chemokine-like receptor 1</fullName>
    </submittedName>
</protein>
<dbReference type="InterPro" id="IPR000276">
    <property type="entry name" value="GPCR_Rhodpsn"/>
</dbReference>
<feature type="transmembrane region" description="Helical" evidence="11">
    <location>
        <begin position="232"/>
        <end position="255"/>
    </location>
</feature>
<dbReference type="PRINTS" id="PR00237">
    <property type="entry name" value="GPCRRHODOPSN"/>
</dbReference>
<keyword evidence="6" id="KW-1015">Disulfide bond</keyword>
<name>A0A6P8SLD3_GEOSA</name>
<keyword evidence="13" id="KW-1185">Reference proteome</keyword>
<evidence type="ECO:0000256" key="9">
    <source>
        <dbReference type="ARBA" id="ARBA00025736"/>
    </source>
</evidence>
<dbReference type="GO" id="GO:0007200">
    <property type="term" value="P:phospholipase C-activating G protein-coupled receptor signaling pathway"/>
    <property type="evidence" value="ECO:0007669"/>
    <property type="project" value="TreeGrafter"/>
</dbReference>
<dbReference type="PANTHER" id="PTHR24225">
    <property type="entry name" value="CHEMOTACTIC RECEPTOR"/>
    <property type="match status" value="1"/>
</dbReference>
<evidence type="ECO:0000256" key="7">
    <source>
        <dbReference type="ARBA" id="ARBA00023170"/>
    </source>
</evidence>
<evidence type="ECO:0000256" key="3">
    <source>
        <dbReference type="ARBA" id="ARBA00022989"/>
    </source>
</evidence>
<dbReference type="GO" id="GO:0005886">
    <property type="term" value="C:plasma membrane"/>
    <property type="evidence" value="ECO:0007669"/>
    <property type="project" value="TreeGrafter"/>
</dbReference>